<dbReference type="EMBL" id="ANNX02000047">
    <property type="protein sequence ID" value="KYC36312.1"/>
    <property type="molecule type" value="Genomic_DNA"/>
</dbReference>
<reference evidence="1 2" key="1">
    <citation type="journal article" date="2013" name="Genome Biol. Evol.">
        <title>Genomes of Stigonematalean cyanobacteria (subsection V) and the evolution of oxygenic photosynthesis from prokaryotes to plastids.</title>
        <authorList>
            <person name="Dagan T."/>
            <person name="Roettger M."/>
            <person name="Stucken K."/>
            <person name="Landan G."/>
            <person name="Koch R."/>
            <person name="Major P."/>
            <person name="Gould S.B."/>
            <person name="Goremykin V.V."/>
            <person name="Rippka R."/>
            <person name="Tandeau de Marsac N."/>
            <person name="Gugger M."/>
            <person name="Lockhart P.J."/>
            <person name="Allen J.F."/>
            <person name="Brune I."/>
            <person name="Maus I."/>
            <person name="Puhler A."/>
            <person name="Martin W.F."/>
        </authorList>
    </citation>
    <scope>NUCLEOTIDE SEQUENCE [LARGE SCALE GENOMIC DNA]</scope>
    <source>
        <strain evidence="1 2">PCC 7110</strain>
    </source>
</reference>
<dbReference type="Gene3D" id="2.60.120.460">
    <property type="entry name" value="YjbQ-like"/>
    <property type="match status" value="1"/>
</dbReference>
<dbReference type="RefSeq" id="WP_017748561.1">
    <property type="nucleotide sequence ID" value="NZ_KQ976354.1"/>
</dbReference>
<dbReference type="Proteomes" id="UP000076925">
    <property type="component" value="Unassembled WGS sequence"/>
</dbReference>
<dbReference type="Pfam" id="PF01894">
    <property type="entry name" value="YjbQ"/>
    <property type="match status" value="1"/>
</dbReference>
<protein>
    <submittedName>
        <fullName evidence="1">Secondary thiamine-phosphate synthase enzyme</fullName>
    </submittedName>
</protein>
<gene>
    <name evidence="1" type="ORF">WA1_42070</name>
</gene>
<dbReference type="OrthoDB" id="9801725at2"/>
<name>A0A139WV55_9CYAN</name>
<dbReference type="PANTHER" id="PTHR30615:SF16">
    <property type="entry name" value="SECONDARY THIAMINE-PHOSPHATE SYNTHASE ENZYME"/>
    <property type="match status" value="1"/>
</dbReference>
<evidence type="ECO:0000313" key="1">
    <source>
        <dbReference type="EMBL" id="KYC36312.1"/>
    </source>
</evidence>
<dbReference type="InterPro" id="IPR001602">
    <property type="entry name" value="UPF0047_YjbQ-like"/>
</dbReference>
<dbReference type="AlphaFoldDB" id="A0A139WV55"/>
<dbReference type="SUPFAM" id="SSF111038">
    <property type="entry name" value="YjbQ-like"/>
    <property type="match status" value="1"/>
</dbReference>
<proteinExistence type="predicted"/>
<dbReference type="PIRSF" id="PIRSF004681">
    <property type="entry name" value="UCP004681"/>
    <property type="match status" value="1"/>
</dbReference>
<evidence type="ECO:0000313" key="2">
    <source>
        <dbReference type="Proteomes" id="UP000076925"/>
    </source>
</evidence>
<comment type="caution">
    <text evidence="1">The sequence shown here is derived from an EMBL/GenBank/DDBJ whole genome shotgun (WGS) entry which is preliminary data.</text>
</comment>
<accession>A0A139WV55</accession>
<organism evidence="1 2">
    <name type="scientific">Scytonema hofmannii PCC 7110</name>
    <dbReference type="NCBI Taxonomy" id="128403"/>
    <lineage>
        <taxon>Bacteria</taxon>
        <taxon>Bacillati</taxon>
        <taxon>Cyanobacteriota</taxon>
        <taxon>Cyanophyceae</taxon>
        <taxon>Nostocales</taxon>
        <taxon>Scytonemataceae</taxon>
        <taxon>Scytonema</taxon>
    </lineage>
</organism>
<dbReference type="InterPro" id="IPR035917">
    <property type="entry name" value="YjbQ-like_sf"/>
</dbReference>
<dbReference type="NCBIfam" id="TIGR00149">
    <property type="entry name" value="TIGR00149_YjbQ"/>
    <property type="match status" value="1"/>
</dbReference>
<keyword evidence="2" id="KW-1185">Reference proteome</keyword>
<sequence length="146" mass="16472">MEIINKFIEMETDKGINIYNITPQLEAVLASTSIQNGQLLVFSRHTTTALAINEYEERLLVDIKVYLQKLAPESDNYLHNDLNLRKNIPPDEPMNAHSHLMAMTLSTSEVVPIVDGKLALGTYQSILLFELDGPRKRTVFCQISGQ</sequence>
<dbReference type="PANTHER" id="PTHR30615">
    <property type="entry name" value="UNCHARACTERIZED PROTEIN YJBQ-RELATED"/>
    <property type="match status" value="1"/>
</dbReference>
<dbReference type="STRING" id="128403.WA1_42070"/>